<dbReference type="RefSeq" id="WP_409356330.1">
    <property type="nucleotide sequence ID" value="NZ_JBJXVJ010000001.1"/>
</dbReference>
<dbReference type="EMBL" id="JBJXVJ010000001">
    <property type="protein sequence ID" value="MFN1216948.1"/>
    <property type="molecule type" value="Genomic_DNA"/>
</dbReference>
<evidence type="ECO:0000313" key="2">
    <source>
        <dbReference type="EMBL" id="MFN1216948.1"/>
    </source>
</evidence>
<evidence type="ECO:0008006" key="4">
    <source>
        <dbReference type="Google" id="ProtNLM"/>
    </source>
</evidence>
<accession>A0ABW9K106</accession>
<keyword evidence="1" id="KW-0732">Signal</keyword>
<dbReference type="Proteomes" id="UP001634154">
    <property type="component" value="Unassembled WGS sequence"/>
</dbReference>
<proteinExistence type="predicted"/>
<evidence type="ECO:0000313" key="3">
    <source>
        <dbReference type="Proteomes" id="UP001634154"/>
    </source>
</evidence>
<organism evidence="2 3">
    <name type="scientific">Chryseobacterium kwangjuense</name>
    <dbReference type="NCBI Taxonomy" id="267125"/>
    <lineage>
        <taxon>Bacteria</taxon>
        <taxon>Pseudomonadati</taxon>
        <taxon>Bacteroidota</taxon>
        <taxon>Flavobacteriia</taxon>
        <taxon>Flavobacteriales</taxon>
        <taxon>Weeksellaceae</taxon>
        <taxon>Chryseobacterium group</taxon>
        <taxon>Chryseobacterium</taxon>
    </lineage>
</organism>
<name>A0ABW9K106_9FLAO</name>
<evidence type="ECO:0000256" key="1">
    <source>
        <dbReference type="SAM" id="SignalP"/>
    </source>
</evidence>
<feature type="chain" id="PRO_5045538703" description="Transporter" evidence="1">
    <location>
        <begin position="24"/>
        <end position="305"/>
    </location>
</feature>
<protein>
    <recommendedName>
        <fullName evidence="4">Transporter</fullName>
    </recommendedName>
</protein>
<comment type="caution">
    <text evidence="2">The sequence shown here is derived from an EMBL/GenBank/DDBJ whole genome shotgun (WGS) entry which is preliminary data.</text>
</comment>
<gene>
    <name evidence="2" type="ORF">ACKW6Q_08185</name>
</gene>
<sequence length="305" mass="34109">MKNQTLFYLCFFPAIMTTGLLQAQGCSDAGFCTVNSLKPQHSNDSLSLYKNQFKIGFSAGKADHSIATYSPYLEYNREISSKFSLSLKASALSQTGNGISAFGLSDIYINTNYRVHRNLSFTLGTKLPLNNGNIAKNGQALPMDYQSSLGTWDIIVGAGYQVKKLQLALALQQPLTQNSNQFIAENTPVNSVWRDFQTTKDFKRSGDVLLRASYPFKITDWLQLTPSLLNIYHLSEDKFTNSSGIEEQIAGSQGLTMNGNLFIDYQLNREHALQFNVGAPFLYRDTRPDGLTRKFVATLEYSFNF</sequence>
<keyword evidence="3" id="KW-1185">Reference proteome</keyword>
<reference evidence="2 3" key="1">
    <citation type="submission" date="2024-12" db="EMBL/GenBank/DDBJ databases">
        <title>Draft genome sequence of Chryseobacterium kwangjuense AG447.</title>
        <authorList>
            <person name="Cheptsov V.S."/>
            <person name="Belov A."/>
            <person name="Zavarzina A.G."/>
        </authorList>
    </citation>
    <scope>NUCLEOTIDE SEQUENCE [LARGE SCALE GENOMIC DNA]</scope>
    <source>
        <strain evidence="2 3">AG447</strain>
    </source>
</reference>
<feature type="signal peptide" evidence="1">
    <location>
        <begin position="1"/>
        <end position="23"/>
    </location>
</feature>